<feature type="compositionally biased region" description="Basic residues" evidence="1">
    <location>
        <begin position="146"/>
        <end position="156"/>
    </location>
</feature>
<accession>A0A9D4AZQ1</accession>
<evidence type="ECO:0000256" key="1">
    <source>
        <dbReference type="SAM" id="MobiDB-lite"/>
    </source>
</evidence>
<feature type="region of interest" description="Disordered" evidence="1">
    <location>
        <begin position="140"/>
        <end position="163"/>
    </location>
</feature>
<organism evidence="2 3">
    <name type="scientific">Mauremys mutica</name>
    <name type="common">yellowpond turtle</name>
    <dbReference type="NCBI Taxonomy" id="74926"/>
    <lineage>
        <taxon>Eukaryota</taxon>
        <taxon>Metazoa</taxon>
        <taxon>Chordata</taxon>
        <taxon>Craniata</taxon>
        <taxon>Vertebrata</taxon>
        <taxon>Euteleostomi</taxon>
        <taxon>Archelosauria</taxon>
        <taxon>Testudinata</taxon>
        <taxon>Testudines</taxon>
        <taxon>Cryptodira</taxon>
        <taxon>Durocryptodira</taxon>
        <taxon>Testudinoidea</taxon>
        <taxon>Geoemydidae</taxon>
        <taxon>Geoemydinae</taxon>
        <taxon>Mauremys</taxon>
    </lineage>
</organism>
<comment type="caution">
    <text evidence="2">The sequence shown here is derived from an EMBL/GenBank/DDBJ whole genome shotgun (WGS) entry which is preliminary data.</text>
</comment>
<proteinExistence type="predicted"/>
<dbReference type="EMBL" id="JAHDVG010000466">
    <property type="protein sequence ID" value="KAH1182592.1"/>
    <property type="molecule type" value="Genomic_DNA"/>
</dbReference>
<evidence type="ECO:0000313" key="3">
    <source>
        <dbReference type="Proteomes" id="UP000827986"/>
    </source>
</evidence>
<sequence length="163" mass="17867">MCVLGPVRVSQCQGSSGNLGVLSLFLIGVKQGLRLFYISAFTACYHTMKRNNHSGRGWRNSSAKQPRLSPRQHAASLSIGIGLGLSSQPCMSASCRSPRSTTQKYYLAKPAVSSVIGESGTGGPLFIPDEVLQVVKSEADEDGARKRTMRRRRRKITWRDSDH</sequence>
<evidence type="ECO:0000313" key="2">
    <source>
        <dbReference type="EMBL" id="KAH1182592.1"/>
    </source>
</evidence>
<name>A0A9D4AZQ1_9SAUR</name>
<reference evidence="2" key="1">
    <citation type="submission" date="2021-09" db="EMBL/GenBank/DDBJ databases">
        <title>The genome of Mauremys mutica provides insights into the evolution of semi-aquatic lifestyle.</title>
        <authorList>
            <person name="Gong S."/>
            <person name="Gao Y."/>
        </authorList>
    </citation>
    <scope>NUCLEOTIDE SEQUENCE</scope>
    <source>
        <strain evidence="2">MM-2020</strain>
        <tissue evidence="2">Muscle</tissue>
    </source>
</reference>
<dbReference type="AlphaFoldDB" id="A0A9D4AZQ1"/>
<keyword evidence="3" id="KW-1185">Reference proteome</keyword>
<gene>
    <name evidence="2" type="ORF">KIL84_004084</name>
</gene>
<protein>
    <submittedName>
        <fullName evidence="2">Uncharacterized protein</fullName>
    </submittedName>
</protein>
<dbReference type="Proteomes" id="UP000827986">
    <property type="component" value="Unassembled WGS sequence"/>
</dbReference>